<dbReference type="AlphaFoldDB" id="A0AAN6RNA0"/>
<dbReference type="PANTHER" id="PTHR45006:SF1">
    <property type="entry name" value="DNAJ-LIKE PROTEIN 1"/>
    <property type="match status" value="1"/>
</dbReference>
<name>A0AAN6RNA0_9PLEO</name>
<keyword evidence="1" id="KW-0143">Chaperone</keyword>
<dbReference type="PROSITE" id="PS50076">
    <property type="entry name" value="DNAJ_2"/>
    <property type="match status" value="1"/>
</dbReference>
<evidence type="ECO:0000256" key="1">
    <source>
        <dbReference type="ARBA" id="ARBA00023186"/>
    </source>
</evidence>
<evidence type="ECO:0000313" key="5">
    <source>
        <dbReference type="Proteomes" id="UP001280581"/>
    </source>
</evidence>
<dbReference type="InterPro" id="IPR026894">
    <property type="entry name" value="DnaJ_X"/>
</dbReference>
<feature type="compositionally biased region" description="Low complexity" evidence="2">
    <location>
        <begin position="147"/>
        <end position="167"/>
    </location>
</feature>
<evidence type="ECO:0000313" key="4">
    <source>
        <dbReference type="EMBL" id="KAK3217269.1"/>
    </source>
</evidence>
<comment type="caution">
    <text evidence="4">The sequence shown here is derived from an EMBL/GenBank/DDBJ whole genome shotgun (WGS) entry which is preliminary data.</text>
</comment>
<proteinExistence type="predicted"/>
<dbReference type="Pfam" id="PF00226">
    <property type="entry name" value="DnaJ"/>
    <property type="match status" value="1"/>
</dbReference>
<keyword evidence="5" id="KW-1185">Reference proteome</keyword>
<evidence type="ECO:0000259" key="3">
    <source>
        <dbReference type="PROSITE" id="PS50076"/>
    </source>
</evidence>
<feature type="compositionally biased region" description="Basic residues" evidence="2">
    <location>
        <begin position="500"/>
        <end position="511"/>
    </location>
</feature>
<accession>A0AAN6RNA0</accession>
<feature type="compositionally biased region" description="Basic and acidic residues" evidence="2">
    <location>
        <begin position="230"/>
        <end position="240"/>
    </location>
</feature>
<protein>
    <recommendedName>
        <fullName evidence="3">J domain-containing protein</fullName>
    </recommendedName>
</protein>
<gene>
    <name evidence="4" type="ORF">GRF29_1g2516522</name>
</gene>
<feature type="compositionally biased region" description="Low complexity" evidence="2">
    <location>
        <begin position="203"/>
        <end position="221"/>
    </location>
</feature>
<sequence>MVKETAYYDTLGVPPTATELEIKKAYRKLAIKLHPDKNPGDETAHEKFQAIGEAYQVLSDETLRKNYDQYGKEGAIPQSGFEDPAEFFTMIFGGEAFMDWIGEISLMKDLTKTMEISMREMEEQEAQQAEAEQQAQATEHPNTSDPSSSAAQAKQAEAQAEAAPSTHAEAHVPAPPPAYVETPSEPVPASSTDTPAPAPAPAPASASASASASGASTPRPARGVPTRAAIMDKSEEDARLEAAGVTDAEKELREKQKKKGGLTKEQREELAAYELERKRIRDERVQTLAKKLVDRISIWTETDKGPDVTKAFREKTQLEIENLKMESFGLEILHAVGATYLSKATSFIKSQKFLGISGFFSRVKDKGNLVKETWNTMSAAIDAQLTMEEMAKLEEKGGEDWTDEKKAEYEKKVTGKILAAAWRGSKFEIQSVLRDVCDQVLNDKKVKLEKRVERAHALVIIGEMFSKAERDPEEEGDFMAFEQLMAEAAAKKETKSDKDKKKHKHHEKEKA</sequence>
<dbReference type="EMBL" id="WVTA01000001">
    <property type="protein sequence ID" value="KAK3217269.1"/>
    <property type="molecule type" value="Genomic_DNA"/>
</dbReference>
<dbReference type="Pfam" id="PF14308">
    <property type="entry name" value="DnaJ-X"/>
    <property type="match status" value="1"/>
</dbReference>
<dbReference type="Gene3D" id="1.10.287.110">
    <property type="entry name" value="DnaJ domain"/>
    <property type="match status" value="1"/>
</dbReference>
<dbReference type="InterPro" id="IPR036869">
    <property type="entry name" value="J_dom_sf"/>
</dbReference>
<dbReference type="PROSITE" id="PS00636">
    <property type="entry name" value="DNAJ_1"/>
    <property type="match status" value="1"/>
</dbReference>
<feature type="region of interest" description="Disordered" evidence="2">
    <location>
        <begin position="489"/>
        <end position="511"/>
    </location>
</feature>
<dbReference type="PRINTS" id="PR00625">
    <property type="entry name" value="JDOMAIN"/>
</dbReference>
<feature type="compositionally biased region" description="Low complexity" evidence="2">
    <location>
        <begin position="126"/>
        <end position="137"/>
    </location>
</feature>
<dbReference type="SMART" id="SM00271">
    <property type="entry name" value="DnaJ"/>
    <property type="match status" value="1"/>
</dbReference>
<feature type="domain" description="J" evidence="3">
    <location>
        <begin position="6"/>
        <end position="71"/>
    </location>
</feature>
<dbReference type="InterPro" id="IPR052814">
    <property type="entry name" value="Peroxisomal_DnaJ"/>
</dbReference>
<evidence type="ECO:0000256" key="2">
    <source>
        <dbReference type="SAM" id="MobiDB-lite"/>
    </source>
</evidence>
<dbReference type="GO" id="GO:0005829">
    <property type="term" value="C:cytosol"/>
    <property type="evidence" value="ECO:0007669"/>
    <property type="project" value="UniProtKB-ARBA"/>
</dbReference>
<dbReference type="SUPFAM" id="SSF46565">
    <property type="entry name" value="Chaperone J-domain"/>
    <property type="match status" value="1"/>
</dbReference>
<dbReference type="FunFam" id="1.10.287.110:FF:000028">
    <property type="entry name" value="DnaJ domain protein"/>
    <property type="match status" value="1"/>
</dbReference>
<feature type="region of interest" description="Disordered" evidence="2">
    <location>
        <begin position="120"/>
        <end position="264"/>
    </location>
</feature>
<dbReference type="PANTHER" id="PTHR45006">
    <property type="entry name" value="DNAJ-LIKE PROTEIN 1"/>
    <property type="match status" value="1"/>
</dbReference>
<dbReference type="InterPro" id="IPR001623">
    <property type="entry name" value="DnaJ_domain"/>
</dbReference>
<dbReference type="GO" id="GO:0016558">
    <property type="term" value="P:protein import into peroxisome matrix"/>
    <property type="evidence" value="ECO:0007669"/>
    <property type="project" value="TreeGrafter"/>
</dbReference>
<dbReference type="Proteomes" id="UP001280581">
    <property type="component" value="Unassembled WGS sequence"/>
</dbReference>
<reference evidence="4 5" key="1">
    <citation type="submission" date="2021-02" db="EMBL/GenBank/DDBJ databases">
        <title>Genome assembly of Pseudopithomyces chartarum.</title>
        <authorList>
            <person name="Jauregui R."/>
            <person name="Singh J."/>
            <person name="Voisey C."/>
        </authorList>
    </citation>
    <scope>NUCLEOTIDE SEQUENCE [LARGE SCALE GENOMIC DNA]</scope>
    <source>
        <strain evidence="4 5">AGR01</strain>
    </source>
</reference>
<organism evidence="4 5">
    <name type="scientific">Pseudopithomyces chartarum</name>
    <dbReference type="NCBI Taxonomy" id="1892770"/>
    <lineage>
        <taxon>Eukaryota</taxon>
        <taxon>Fungi</taxon>
        <taxon>Dikarya</taxon>
        <taxon>Ascomycota</taxon>
        <taxon>Pezizomycotina</taxon>
        <taxon>Dothideomycetes</taxon>
        <taxon>Pleosporomycetidae</taxon>
        <taxon>Pleosporales</taxon>
        <taxon>Massarineae</taxon>
        <taxon>Didymosphaeriaceae</taxon>
        <taxon>Pseudopithomyces</taxon>
    </lineage>
</organism>
<dbReference type="CDD" id="cd06257">
    <property type="entry name" value="DnaJ"/>
    <property type="match status" value="1"/>
</dbReference>
<feature type="compositionally biased region" description="Basic and acidic residues" evidence="2">
    <location>
        <begin position="489"/>
        <end position="499"/>
    </location>
</feature>
<dbReference type="InterPro" id="IPR018253">
    <property type="entry name" value="DnaJ_domain_CS"/>
</dbReference>